<name>A0ACC3T439_LIPKO</name>
<dbReference type="Proteomes" id="UP001433508">
    <property type="component" value="Unassembled WGS sequence"/>
</dbReference>
<organism evidence="1 2">
    <name type="scientific">Lipomyces kononenkoae</name>
    <name type="common">Yeast</name>
    <dbReference type="NCBI Taxonomy" id="34357"/>
    <lineage>
        <taxon>Eukaryota</taxon>
        <taxon>Fungi</taxon>
        <taxon>Dikarya</taxon>
        <taxon>Ascomycota</taxon>
        <taxon>Saccharomycotina</taxon>
        <taxon>Lipomycetes</taxon>
        <taxon>Lipomycetales</taxon>
        <taxon>Lipomycetaceae</taxon>
        <taxon>Lipomyces</taxon>
    </lineage>
</organism>
<evidence type="ECO:0000313" key="2">
    <source>
        <dbReference type="Proteomes" id="UP001433508"/>
    </source>
</evidence>
<sequence length="349" mass="37777">MTDTITLSRPVADFHVHVRDGDMMKLVVPTIKSGGVSLAYIMPNLVPPLTCVSDVLAYKSRLEAIDPTITYLMTLYLSPAITPQVIHDAAKAGITGVKCYPAGVTTNSEHGVASYAPYYPTFAAMEQHDMVLNLHGECPSGNHVHVLNAEQEFLPTLKDIHTRFPKLRIVLEHCTSAAAIQAVKDCGPTVAATITAHHLFLTIDNWAGNAFNYCKPVAKFPTDRQALLEAATSASAKFFFGSDSAPHPIANKEKGNGAAAGVFTQTHVAAYVAEAFDQVGKLDRLNGFLCEFGRQFYNVPQEKPTNWTVVLKKQQNVVPALLGQGPCAVAPFKAGETLNWKVEIVDMAT</sequence>
<dbReference type="EMBL" id="MU971355">
    <property type="protein sequence ID" value="KAK9238524.1"/>
    <property type="molecule type" value="Genomic_DNA"/>
</dbReference>
<proteinExistence type="predicted"/>
<gene>
    <name evidence="1" type="ORF">V1525DRAFT_400775</name>
</gene>
<protein>
    <submittedName>
        <fullName evidence="1">Uncharacterized protein</fullName>
    </submittedName>
</protein>
<evidence type="ECO:0000313" key="1">
    <source>
        <dbReference type="EMBL" id="KAK9238524.1"/>
    </source>
</evidence>
<keyword evidence="2" id="KW-1185">Reference proteome</keyword>
<accession>A0ACC3T439</accession>
<comment type="caution">
    <text evidence="1">The sequence shown here is derived from an EMBL/GenBank/DDBJ whole genome shotgun (WGS) entry which is preliminary data.</text>
</comment>
<reference evidence="2" key="1">
    <citation type="journal article" date="2024" name="Front. Bioeng. Biotechnol.">
        <title>Genome-scale model development and genomic sequencing of the oleaginous clade Lipomyces.</title>
        <authorList>
            <person name="Czajka J.J."/>
            <person name="Han Y."/>
            <person name="Kim J."/>
            <person name="Mondo S.J."/>
            <person name="Hofstad B.A."/>
            <person name="Robles A."/>
            <person name="Haridas S."/>
            <person name="Riley R."/>
            <person name="LaButti K."/>
            <person name="Pangilinan J."/>
            <person name="Andreopoulos W."/>
            <person name="Lipzen A."/>
            <person name="Yan J."/>
            <person name="Wang M."/>
            <person name="Ng V."/>
            <person name="Grigoriev I.V."/>
            <person name="Spatafora J.W."/>
            <person name="Magnuson J.K."/>
            <person name="Baker S.E."/>
            <person name="Pomraning K.R."/>
        </authorList>
    </citation>
    <scope>NUCLEOTIDE SEQUENCE [LARGE SCALE GENOMIC DNA]</scope>
    <source>
        <strain evidence="2">CBS 7786</strain>
    </source>
</reference>